<proteinExistence type="predicted"/>
<accession>A0A0F9QBC2</accession>
<sequence>MYFANTIYVCVRQTTFGMIKKFKEILTQRDFNEKVELKDILATSLLFFKLAFLMVSMYFYVSI</sequence>
<name>A0A0F9QBC2_9ZZZZ</name>
<comment type="caution">
    <text evidence="2">The sequence shown here is derived from an EMBL/GenBank/DDBJ whole genome shotgun (WGS) entry which is preliminary data.</text>
</comment>
<organism evidence="2">
    <name type="scientific">marine sediment metagenome</name>
    <dbReference type="NCBI Taxonomy" id="412755"/>
    <lineage>
        <taxon>unclassified sequences</taxon>
        <taxon>metagenomes</taxon>
        <taxon>ecological metagenomes</taxon>
    </lineage>
</organism>
<keyword evidence="1" id="KW-0812">Transmembrane</keyword>
<dbReference type="EMBL" id="LAZR01005123">
    <property type="protein sequence ID" value="KKN02678.1"/>
    <property type="molecule type" value="Genomic_DNA"/>
</dbReference>
<keyword evidence="1" id="KW-1133">Transmembrane helix</keyword>
<keyword evidence="1" id="KW-0472">Membrane</keyword>
<feature type="transmembrane region" description="Helical" evidence="1">
    <location>
        <begin position="40"/>
        <end position="61"/>
    </location>
</feature>
<evidence type="ECO:0000256" key="1">
    <source>
        <dbReference type="SAM" id="Phobius"/>
    </source>
</evidence>
<protein>
    <submittedName>
        <fullName evidence="2">Uncharacterized protein</fullName>
    </submittedName>
</protein>
<reference evidence="2" key="1">
    <citation type="journal article" date="2015" name="Nature">
        <title>Complex archaea that bridge the gap between prokaryotes and eukaryotes.</title>
        <authorList>
            <person name="Spang A."/>
            <person name="Saw J.H."/>
            <person name="Jorgensen S.L."/>
            <person name="Zaremba-Niedzwiedzka K."/>
            <person name="Martijn J."/>
            <person name="Lind A.E."/>
            <person name="van Eijk R."/>
            <person name="Schleper C."/>
            <person name="Guy L."/>
            <person name="Ettema T.J."/>
        </authorList>
    </citation>
    <scope>NUCLEOTIDE SEQUENCE</scope>
</reference>
<dbReference type="AlphaFoldDB" id="A0A0F9QBC2"/>
<evidence type="ECO:0000313" key="2">
    <source>
        <dbReference type="EMBL" id="KKN02678.1"/>
    </source>
</evidence>
<gene>
    <name evidence="2" type="ORF">LCGC14_1115280</name>
</gene>